<comment type="similarity">
    <text evidence="1 9">Belongs to the glycosyl hydrolase 1 family.</text>
</comment>
<dbReference type="PANTHER" id="PTHR10353">
    <property type="entry name" value="GLYCOSYL HYDROLASE"/>
    <property type="match status" value="1"/>
</dbReference>
<dbReference type="PRINTS" id="PR00131">
    <property type="entry name" value="GLHYDRLASE1"/>
</dbReference>
<keyword evidence="11" id="KW-1185">Reference proteome</keyword>
<feature type="binding site" evidence="8">
    <location>
        <position position="173"/>
    </location>
    <ligand>
        <name>substrate</name>
    </ligand>
</feature>
<evidence type="ECO:0000313" key="11">
    <source>
        <dbReference type="Proteomes" id="UP000294498"/>
    </source>
</evidence>
<name>A0A4R8DRA4_9BACT</name>
<evidence type="ECO:0000256" key="1">
    <source>
        <dbReference type="ARBA" id="ARBA00010838"/>
    </source>
</evidence>
<dbReference type="GO" id="GO:0005829">
    <property type="term" value="C:cytosol"/>
    <property type="evidence" value="ECO:0007669"/>
    <property type="project" value="TreeGrafter"/>
</dbReference>
<evidence type="ECO:0000256" key="3">
    <source>
        <dbReference type="ARBA" id="ARBA00023001"/>
    </source>
</evidence>
<dbReference type="Proteomes" id="UP000294498">
    <property type="component" value="Unassembled WGS sequence"/>
</dbReference>
<dbReference type="Pfam" id="PF00232">
    <property type="entry name" value="Glyco_hydro_1"/>
    <property type="match status" value="1"/>
</dbReference>
<evidence type="ECO:0000256" key="5">
    <source>
        <dbReference type="ARBA" id="ARBA00023295"/>
    </source>
</evidence>
<dbReference type="Gene3D" id="3.20.20.80">
    <property type="entry name" value="Glycosidases"/>
    <property type="match status" value="1"/>
</dbReference>
<keyword evidence="6" id="KW-0624">Polysaccharide degradation</keyword>
<feature type="binding site" evidence="8">
    <location>
        <position position="303"/>
    </location>
    <ligand>
        <name>substrate</name>
    </ligand>
</feature>
<dbReference type="GO" id="GO:0008422">
    <property type="term" value="F:beta-glucosidase activity"/>
    <property type="evidence" value="ECO:0007669"/>
    <property type="project" value="UniProtKB-EC"/>
</dbReference>
<dbReference type="InterPro" id="IPR017736">
    <property type="entry name" value="Glyco_hydro_1_beta-glucosidase"/>
</dbReference>
<evidence type="ECO:0000256" key="2">
    <source>
        <dbReference type="ARBA" id="ARBA00022801"/>
    </source>
</evidence>
<keyword evidence="4" id="KW-0119">Carbohydrate metabolism</keyword>
<gene>
    <name evidence="10" type="ORF">EDB95_0670</name>
</gene>
<evidence type="ECO:0000256" key="9">
    <source>
        <dbReference type="RuleBase" id="RU361175"/>
    </source>
</evidence>
<dbReference type="NCBIfam" id="TIGR03356">
    <property type="entry name" value="BGL"/>
    <property type="match status" value="1"/>
</dbReference>
<dbReference type="PANTHER" id="PTHR10353:SF36">
    <property type="entry name" value="LP05116P"/>
    <property type="match status" value="1"/>
</dbReference>
<dbReference type="InterPro" id="IPR001360">
    <property type="entry name" value="Glyco_hydro_1"/>
</dbReference>
<feature type="binding site" evidence="8">
    <location>
        <position position="409"/>
    </location>
    <ligand>
        <name>substrate</name>
    </ligand>
</feature>
<evidence type="ECO:0000256" key="6">
    <source>
        <dbReference type="ARBA" id="ARBA00023326"/>
    </source>
</evidence>
<reference evidence="10 11" key="1">
    <citation type="submission" date="2019-03" db="EMBL/GenBank/DDBJ databases">
        <title>Genomic Encyclopedia of Type Strains, Phase IV (KMG-IV): sequencing the most valuable type-strain genomes for metagenomic binning, comparative biology and taxonomic classification.</title>
        <authorList>
            <person name="Goeker M."/>
        </authorList>
    </citation>
    <scope>NUCLEOTIDE SEQUENCE [LARGE SCALE GENOMIC DNA]</scope>
    <source>
        <strain evidence="10 11">DSM 100059</strain>
    </source>
</reference>
<evidence type="ECO:0000256" key="7">
    <source>
        <dbReference type="PIRSR" id="PIRSR617736-1"/>
    </source>
</evidence>
<keyword evidence="3" id="KW-0136">Cellulose degradation</keyword>
<evidence type="ECO:0000313" key="10">
    <source>
        <dbReference type="EMBL" id="TDW99660.1"/>
    </source>
</evidence>
<dbReference type="AlphaFoldDB" id="A0A4R8DRA4"/>
<comment type="catalytic activity">
    <reaction evidence="9">
        <text>Hydrolysis of terminal, non-reducing beta-D-glucosyl residues with release of beta-D-glucose.</text>
        <dbReference type="EC" id="3.2.1.21"/>
    </reaction>
</comment>
<organism evidence="10 11">
    <name type="scientific">Dinghuibacter silviterrae</name>
    <dbReference type="NCBI Taxonomy" id="1539049"/>
    <lineage>
        <taxon>Bacteria</taxon>
        <taxon>Pseudomonadati</taxon>
        <taxon>Bacteroidota</taxon>
        <taxon>Chitinophagia</taxon>
        <taxon>Chitinophagales</taxon>
        <taxon>Chitinophagaceae</taxon>
        <taxon>Dinghuibacter</taxon>
    </lineage>
</organism>
<dbReference type="EMBL" id="SODV01000001">
    <property type="protein sequence ID" value="TDW99660.1"/>
    <property type="molecule type" value="Genomic_DNA"/>
</dbReference>
<accession>A0A4R8DRA4</accession>
<dbReference type="FunFam" id="3.20.20.80:FF:000004">
    <property type="entry name" value="Beta-glucosidase 6-phospho-beta-glucosidase"/>
    <property type="match status" value="1"/>
</dbReference>
<evidence type="ECO:0000256" key="4">
    <source>
        <dbReference type="ARBA" id="ARBA00023277"/>
    </source>
</evidence>
<dbReference type="EC" id="3.2.1.21" evidence="9"/>
<feature type="binding site" evidence="8">
    <location>
        <begin position="416"/>
        <end position="417"/>
    </location>
    <ligand>
        <name>substrate</name>
    </ligand>
</feature>
<dbReference type="OrthoDB" id="9765195at2"/>
<evidence type="ECO:0000256" key="8">
    <source>
        <dbReference type="PIRSR" id="PIRSR617736-2"/>
    </source>
</evidence>
<dbReference type="RefSeq" id="WP_133990547.1">
    <property type="nucleotide sequence ID" value="NZ_SODV01000001.1"/>
</dbReference>
<feature type="active site" description="Nucleophile" evidence="7">
    <location>
        <position position="363"/>
    </location>
</feature>
<dbReference type="InterPro" id="IPR017853">
    <property type="entry name" value="GH"/>
</dbReference>
<feature type="binding site" evidence="8">
    <location>
        <position position="129"/>
    </location>
    <ligand>
        <name>substrate</name>
    </ligand>
</feature>
<feature type="binding site" evidence="8">
    <location>
        <position position="28"/>
    </location>
    <ligand>
        <name>substrate</name>
    </ligand>
</feature>
<feature type="active site" description="Proton donor" evidence="7">
    <location>
        <position position="174"/>
    </location>
</feature>
<dbReference type="SUPFAM" id="SSF51445">
    <property type="entry name" value="(Trans)glycosidases"/>
    <property type="match status" value="1"/>
</dbReference>
<dbReference type="GO" id="GO:0030245">
    <property type="term" value="P:cellulose catabolic process"/>
    <property type="evidence" value="ECO:0007669"/>
    <property type="project" value="UniProtKB-KW"/>
</dbReference>
<protein>
    <recommendedName>
        <fullName evidence="9">Beta-glucosidase</fullName>
        <ecNumber evidence="9">3.2.1.21</ecNumber>
    </recommendedName>
</protein>
<keyword evidence="2 9" id="KW-0378">Hydrolase</keyword>
<comment type="caution">
    <text evidence="10">The sequence shown here is derived from an EMBL/GenBank/DDBJ whole genome shotgun (WGS) entry which is preliminary data.</text>
</comment>
<sequence length="453" mass="51618">MGNDSLKPLTAKAFGNDFAWGVAIAAAQNEGAYTEGGRGLSIWDTYSRRKGTIRGGAKPFVACDFYHRYKEDLLLTKALGFNSFRFSVSWSRVLPDGTGRVNKEGVRYYHDVIDECLRLGLEPFLTIYHWDLPLALQKEGGWTSFKMMRWFERFTTLCAEEFGSKVKNWIVLNEPAAFTALGYMLGRHAPGLSGLDNFFPAVHNAVLAQSHGGRILRDLVPGARIGTTFSCSEVIPYSDRQEDVQAAGRVDVLLNRLFVEPALGKGYPSESFRLIERLELYNKSWKYTERMPFHFDFIGLQNYFPVVVRFNRLIPLVQASEVKPYYRRVPRTAMGWEINGDGLAAILRRFWKYGGVKEIMVTENGAAFKDTVVGGRVKDEARVAFFKEYLGAVQKVRQEGVNVTGYFVWTLTDNFEWSEGYKARFGLVYVDHETQLRTIKDSGYWFRDFLTPA</sequence>
<proteinExistence type="inferred from homology"/>
<keyword evidence="5 9" id="KW-0326">Glycosidase</keyword>